<reference evidence="2 3" key="1">
    <citation type="submission" date="2024-03" db="EMBL/GenBank/DDBJ databases">
        <title>Human intestinal bacterial collection.</title>
        <authorList>
            <person name="Pauvert C."/>
            <person name="Hitch T.C.A."/>
            <person name="Clavel T."/>
        </authorList>
    </citation>
    <scope>NUCLEOTIDE SEQUENCE [LARGE SCALE GENOMIC DNA]</scope>
    <source>
        <strain evidence="2 3">CLA-AA-H78B</strain>
    </source>
</reference>
<evidence type="ECO:0000313" key="2">
    <source>
        <dbReference type="EMBL" id="MEQ2580206.1"/>
    </source>
</evidence>
<keyword evidence="1" id="KW-0812">Transmembrane</keyword>
<comment type="caution">
    <text evidence="2">The sequence shown here is derived from an EMBL/GenBank/DDBJ whole genome shotgun (WGS) entry which is preliminary data.</text>
</comment>
<keyword evidence="3" id="KW-1185">Reference proteome</keyword>
<keyword evidence="1" id="KW-1133">Transmembrane helix</keyword>
<accession>A0ABV1I4U7</accession>
<keyword evidence="1" id="KW-0472">Membrane</keyword>
<dbReference type="RefSeq" id="WP_349145246.1">
    <property type="nucleotide sequence ID" value="NZ_JBBMFC010000058.1"/>
</dbReference>
<gene>
    <name evidence="2" type="ORF">WMO62_15485</name>
</gene>
<proteinExistence type="predicted"/>
<evidence type="ECO:0000313" key="3">
    <source>
        <dbReference type="Proteomes" id="UP001470288"/>
    </source>
</evidence>
<feature type="transmembrane region" description="Helical" evidence="1">
    <location>
        <begin position="54"/>
        <end position="79"/>
    </location>
</feature>
<dbReference type="EMBL" id="JBBMFC010000058">
    <property type="protein sequence ID" value="MEQ2580206.1"/>
    <property type="molecule type" value="Genomic_DNA"/>
</dbReference>
<dbReference type="Gene3D" id="2.60.40.1630">
    <property type="entry name" value="bacillus anthracis domain"/>
    <property type="match status" value="1"/>
</dbReference>
<organism evidence="2 3">
    <name type="scientific">Hominiventricola aquisgranensis</name>
    <dbReference type="NCBI Taxonomy" id="3133164"/>
    <lineage>
        <taxon>Bacteria</taxon>
        <taxon>Bacillati</taxon>
        <taxon>Bacillota</taxon>
        <taxon>Clostridia</taxon>
        <taxon>Lachnospirales</taxon>
        <taxon>Lachnospiraceae</taxon>
        <taxon>Hominiventricola</taxon>
    </lineage>
</organism>
<protein>
    <submittedName>
        <fullName evidence="2">DUF4179 domain-containing protein</fullName>
    </submittedName>
</protein>
<evidence type="ECO:0000256" key="1">
    <source>
        <dbReference type="SAM" id="Phobius"/>
    </source>
</evidence>
<dbReference type="Proteomes" id="UP001470288">
    <property type="component" value="Unassembled WGS sequence"/>
</dbReference>
<sequence length="391" mass="42950">MKEEKDILNRDVEIPEVVFRKADAALNQIRANTGSTKATRKVTRIQGRIHHVQAAAVACAVLIGAGGITATAAVIHHLWSRGMQANIQATEEQQKNLTDQGMVTQFDQAYTSANSDLTGMEVTSEGITVKPMEMIADGHFVHLSFQVEGYDLPDGEEPFFETMKVYTGDEETAEDSFVNMNGSFYNGIICDENGNPVYEDGTPLTVDENGTTIERYKAEDGTLEYVMTLYKPDPEESLLGQMLHVQMENLGTVKKTMFMNGIEGTWSFDIPVSGKDAAQTYELNAPLENANVTVLSAALSPISVRVDYEVTGEIQAQEDDNGLPEVGGVVLKDGSRLLYLLNGGQIGYQDDTHAYEISSFDRVIDVDQVQSLLFRIHAGDSPEKYVSVDLK</sequence>
<name>A0ABV1I4U7_9FIRM</name>